<evidence type="ECO:0000256" key="2">
    <source>
        <dbReference type="SAM" id="SignalP"/>
    </source>
</evidence>
<proteinExistence type="predicted"/>
<feature type="region of interest" description="Disordered" evidence="1">
    <location>
        <begin position="49"/>
        <end position="82"/>
    </location>
</feature>
<dbReference type="InterPro" id="IPR036179">
    <property type="entry name" value="Ig-like_dom_sf"/>
</dbReference>
<accession>A0AAW0XZ70</accession>
<feature type="signal peptide" evidence="2">
    <location>
        <begin position="1"/>
        <end position="24"/>
    </location>
</feature>
<dbReference type="PANTHER" id="PTHR23279">
    <property type="entry name" value="DEFECTIVE PROBOSCIS EXTENSION RESPONSE DPR -RELATED"/>
    <property type="match status" value="1"/>
</dbReference>
<dbReference type="InterPro" id="IPR013783">
    <property type="entry name" value="Ig-like_fold"/>
</dbReference>
<feature type="compositionally biased region" description="Basic and acidic residues" evidence="1">
    <location>
        <begin position="457"/>
        <end position="499"/>
    </location>
</feature>
<dbReference type="EMBL" id="JARKIK010000020">
    <property type="protein sequence ID" value="KAK8745024.1"/>
    <property type="molecule type" value="Genomic_DNA"/>
</dbReference>
<feature type="chain" id="PRO_5043317853" description="Ig-like domain-containing protein" evidence="2">
    <location>
        <begin position="25"/>
        <end position="524"/>
    </location>
</feature>
<evidence type="ECO:0000256" key="1">
    <source>
        <dbReference type="SAM" id="MobiDB-lite"/>
    </source>
</evidence>
<dbReference type="InterPro" id="IPR037448">
    <property type="entry name" value="Zig-8"/>
</dbReference>
<dbReference type="SMART" id="SM00409">
    <property type="entry name" value="IG"/>
    <property type="match status" value="2"/>
</dbReference>
<feature type="compositionally biased region" description="Polar residues" evidence="1">
    <location>
        <begin position="443"/>
        <end position="453"/>
    </location>
</feature>
<organism evidence="4 5">
    <name type="scientific">Cherax quadricarinatus</name>
    <name type="common">Australian red claw crayfish</name>
    <dbReference type="NCBI Taxonomy" id="27406"/>
    <lineage>
        <taxon>Eukaryota</taxon>
        <taxon>Metazoa</taxon>
        <taxon>Ecdysozoa</taxon>
        <taxon>Arthropoda</taxon>
        <taxon>Crustacea</taxon>
        <taxon>Multicrustacea</taxon>
        <taxon>Malacostraca</taxon>
        <taxon>Eumalacostraca</taxon>
        <taxon>Eucarida</taxon>
        <taxon>Decapoda</taxon>
        <taxon>Pleocyemata</taxon>
        <taxon>Astacidea</taxon>
        <taxon>Parastacoidea</taxon>
        <taxon>Parastacidae</taxon>
        <taxon>Cherax</taxon>
    </lineage>
</organism>
<comment type="caution">
    <text evidence="4">The sequence shown here is derived from an EMBL/GenBank/DDBJ whole genome shotgun (WGS) entry which is preliminary data.</text>
</comment>
<sequence length="524" mass="57482">MWGRRQEHVGGALLILSFLGAAEAETLPTLTLQPLTYFTLPPPPAYTSVTFPSGPSTPLPSSSMSLSGSSEASMTQESAQEEEVSEEVREPYFATLNTSVSVFLGAETTLDCTIHDTANLSVAWLRRVDDMLELLTWDSHTYTKDQRYSLVPSSGDRWQQWQLVIRDTQLEDQGQYRCQLATEPPMMLAVTLNVIAPRARVVDERGTEVQEKHYKSGSMIELTCLIEQVPFPHDPVTWRRGTTVLTYNTSRGGISVKGEPDAGYIRSRLYVADAAPADSGVYSCWYCNYTSDTVTVHVLAGENSAAMQHDTQPETSSQHPATSTSSATWLTNNLYLLAASCFATCTATCHGIITFSSSSSSSYSSCSIWKIATAVIVAFRSLVPTCVSATCEVFTTLFLVGIRMVQVLAIWITTYQGVSCWDSLRMGVFETWNDHRWVLQTAHQGGSKTSTGMWKQGDSRDGSRNDSRNGSRNDSRECSKDDTGNDSRDGSKDDSRNGSRDGSMGGCRDGSRDGSRNRGTSSTR</sequence>
<protein>
    <recommendedName>
        <fullName evidence="3">Ig-like domain-containing protein</fullName>
    </recommendedName>
</protein>
<dbReference type="SUPFAM" id="SSF48726">
    <property type="entry name" value="Immunoglobulin"/>
    <property type="match status" value="2"/>
</dbReference>
<dbReference type="InterPro" id="IPR007110">
    <property type="entry name" value="Ig-like_dom"/>
</dbReference>
<dbReference type="InterPro" id="IPR003598">
    <property type="entry name" value="Ig_sub2"/>
</dbReference>
<dbReference type="PANTHER" id="PTHR23279:SF3">
    <property type="entry name" value="DEFECTIVE PROBOSCIS EXTENSION RESPONSE 18"/>
    <property type="match status" value="1"/>
</dbReference>
<name>A0AAW0XZ70_CHEQU</name>
<evidence type="ECO:0000313" key="4">
    <source>
        <dbReference type="EMBL" id="KAK8745024.1"/>
    </source>
</evidence>
<keyword evidence="2" id="KW-0732">Signal</keyword>
<dbReference type="AlphaFoldDB" id="A0AAW0XZ70"/>
<dbReference type="InterPro" id="IPR003599">
    <property type="entry name" value="Ig_sub"/>
</dbReference>
<dbReference type="GO" id="GO:0032589">
    <property type="term" value="C:neuron projection membrane"/>
    <property type="evidence" value="ECO:0007669"/>
    <property type="project" value="TreeGrafter"/>
</dbReference>
<dbReference type="InterPro" id="IPR013106">
    <property type="entry name" value="Ig_V-set"/>
</dbReference>
<dbReference type="PROSITE" id="PS50835">
    <property type="entry name" value="IG_LIKE"/>
    <property type="match status" value="2"/>
</dbReference>
<dbReference type="SMART" id="SM00408">
    <property type="entry name" value="IGc2"/>
    <property type="match status" value="2"/>
</dbReference>
<reference evidence="4 5" key="1">
    <citation type="journal article" date="2024" name="BMC Genomics">
        <title>Genome assembly of redclaw crayfish (Cherax quadricarinatus) provides insights into its immune adaptation and hypoxia tolerance.</title>
        <authorList>
            <person name="Liu Z."/>
            <person name="Zheng J."/>
            <person name="Li H."/>
            <person name="Fang K."/>
            <person name="Wang S."/>
            <person name="He J."/>
            <person name="Zhou D."/>
            <person name="Weng S."/>
            <person name="Chi M."/>
            <person name="Gu Z."/>
            <person name="He J."/>
            <person name="Li F."/>
            <person name="Wang M."/>
        </authorList>
    </citation>
    <scope>NUCLEOTIDE SEQUENCE [LARGE SCALE GENOMIC DNA]</scope>
    <source>
        <strain evidence="4">ZL_2023a</strain>
    </source>
</reference>
<feature type="region of interest" description="Disordered" evidence="1">
    <location>
        <begin position="443"/>
        <end position="524"/>
    </location>
</feature>
<keyword evidence="5" id="KW-1185">Reference proteome</keyword>
<dbReference type="Proteomes" id="UP001445076">
    <property type="component" value="Unassembled WGS sequence"/>
</dbReference>
<gene>
    <name evidence="4" type="ORF">OTU49_000405</name>
</gene>
<dbReference type="GO" id="GO:0050808">
    <property type="term" value="P:synapse organization"/>
    <property type="evidence" value="ECO:0007669"/>
    <property type="project" value="TreeGrafter"/>
</dbReference>
<feature type="compositionally biased region" description="Low complexity" evidence="1">
    <location>
        <begin position="52"/>
        <end position="78"/>
    </location>
</feature>
<feature type="domain" description="Ig-like" evidence="3">
    <location>
        <begin position="197"/>
        <end position="295"/>
    </location>
</feature>
<dbReference type="Gene3D" id="2.60.40.10">
    <property type="entry name" value="Immunoglobulins"/>
    <property type="match status" value="2"/>
</dbReference>
<feature type="domain" description="Ig-like" evidence="3">
    <location>
        <begin position="91"/>
        <end position="193"/>
    </location>
</feature>
<dbReference type="Pfam" id="PF07686">
    <property type="entry name" value="V-set"/>
    <property type="match status" value="1"/>
</dbReference>
<evidence type="ECO:0000259" key="3">
    <source>
        <dbReference type="PROSITE" id="PS50835"/>
    </source>
</evidence>
<evidence type="ECO:0000313" key="5">
    <source>
        <dbReference type="Proteomes" id="UP001445076"/>
    </source>
</evidence>